<dbReference type="EMBL" id="BK016030">
    <property type="protein sequence ID" value="DAF90509.1"/>
    <property type="molecule type" value="Genomic_DNA"/>
</dbReference>
<protein>
    <submittedName>
        <fullName evidence="1">Uncharacterized protein</fullName>
    </submittedName>
</protein>
<name>A0A8S5U7T7_9CAUD</name>
<evidence type="ECO:0000313" key="1">
    <source>
        <dbReference type="EMBL" id="DAF90509.1"/>
    </source>
</evidence>
<accession>A0A8S5U7T7</accession>
<sequence length="79" mass="9170">MKNKKNHSHRVPVGESSNLKNSTLIDIIYYNFLILIKSIDFCSRFEYTINIAFELLKLTQTLAVVLPIYGKLRDQGFFS</sequence>
<proteinExistence type="predicted"/>
<reference evidence="1" key="1">
    <citation type="journal article" date="2021" name="Proc. Natl. Acad. Sci. U.S.A.">
        <title>A Catalog of Tens of Thousands of Viruses from Human Metagenomes Reveals Hidden Associations with Chronic Diseases.</title>
        <authorList>
            <person name="Tisza M.J."/>
            <person name="Buck C.B."/>
        </authorList>
    </citation>
    <scope>NUCLEOTIDE SEQUENCE</scope>
    <source>
        <strain evidence="1">CtLKT1</strain>
    </source>
</reference>
<organism evidence="1">
    <name type="scientific">Siphoviridae sp. ctLKT1</name>
    <dbReference type="NCBI Taxonomy" id="2825451"/>
    <lineage>
        <taxon>Viruses</taxon>
        <taxon>Duplodnaviria</taxon>
        <taxon>Heunggongvirae</taxon>
        <taxon>Uroviricota</taxon>
        <taxon>Caudoviricetes</taxon>
    </lineage>
</organism>